<sequence>MIFGRQALFLAASIALAAPSYAEEIVPLAGCYERVYDAAWLAAHRGQIVRKIALSVAKTSVPETPGEKQRILADAMLAMWSGKTAFSTIGACFWERTGLVCNAALSAQETERCKSKEDGVRACRVSFNDSGSFKLEQKSEGLMLTIRERLELPGPEARGTYLYLSPANAENHVFLLKPAPAERCK</sequence>
<gene>
    <name evidence="2" type="ORF">SS37A_16420</name>
</gene>
<proteinExistence type="predicted"/>
<dbReference type="EMBL" id="AP027142">
    <property type="protein sequence ID" value="BDV34113.1"/>
    <property type="molecule type" value="Genomic_DNA"/>
</dbReference>
<evidence type="ECO:0000313" key="2">
    <source>
        <dbReference type="EMBL" id="BDV34113.1"/>
    </source>
</evidence>
<name>A0ABN6VES7_9HYPH</name>
<organism evidence="2 3">
    <name type="scientific">Methylocystis iwaonis</name>
    <dbReference type="NCBI Taxonomy" id="2885079"/>
    <lineage>
        <taxon>Bacteria</taxon>
        <taxon>Pseudomonadati</taxon>
        <taxon>Pseudomonadota</taxon>
        <taxon>Alphaproteobacteria</taxon>
        <taxon>Hyphomicrobiales</taxon>
        <taxon>Methylocystaceae</taxon>
        <taxon>Methylocystis</taxon>
    </lineage>
</organism>
<evidence type="ECO:0000256" key="1">
    <source>
        <dbReference type="SAM" id="SignalP"/>
    </source>
</evidence>
<keyword evidence="3" id="KW-1185">Reference proteome</keyword>
<keyword evidence="1" id="KW-0732">Signal</keyword>
<dbReference type="RefSeq" id="WP_281931744.1">
    <property type="nucleotide sequence ID" value="NZ_AP027142.1"/>
</dbReference>
<feature type="chain" id="PRO_5046886688" description="DUF3617 family protein" evidence="1">
    <location>
        <begin position="23"/>
        <end position="185"/>
    </location>
</feature>
<accession>A0ABN6VES7</accession>
<evidence type="ECO:0000313" key="3">
    <source>
        <dbReference type="Proteomes" id="UP001317629"/>
    </source>
</evidence>
<evidence type="ECO:0008006" key="4">
    <source>
        <dbReference type="Google" id="ProtNLM"/>
    </source>
</evidence>
<dbReference type="Proteomes" id="UP001317629">
    <property type="component" value="Chromosome"/>
</dbReference>
<protein>
    <recommendedName>
        <fullName evidence="4">DUF3617 family protein</fullName>
    </recommendedName>
</protein>
<feature type="signal peptide" evidence="1">
    <location>
        <begin position="1"/>
        <end position="22"/>
    </location>
</feature>
<reference evidence="2 3" key="1">
    <citation type="journal article" date="2023" name="Int. J. Syst. Evol. Microbiol.">
        <title>Methylocystis iwaonis sp. nov., a type II methane-oxidizing bacterium from surface soil of a rice paddy field in Japan, and emended description of the genus Methylocystis (ex Whittenbury et al. 1970) Bowman et al. 1993.</title>
        <authorList>
            <person name="Kaise H."/>
            <person name="Sawadogo J.B."/>
            <person name="Alam M.S."/>
            <person name="Ueno C."/>
            <person name="Dianou D."/>
            <person name="Shinjo R."/>
            <person name="Asakawa S."/>
        </authorList>
    </citation>
    <scope>NUCLEOTIDE SEQUENCE [LARGE SCALE GENOMIC DNA]</scope>
    <source>
        <strain evidence="2 3">SS37A-Re</strain>
    </source>
</reference>